<dbReference type="PROSITE" id="PS51163">
    <property type="entry name" value="YRDC"/>
    <property type="match status" value="1"/>
</dbReference>
<evidence type="ECO:0000259" key="1">
    <source>
        <dbReference type="PROSITE" id="PS51163"/>
    </source>
</evidence>
<dbReference type="HOGENOM" id="CLU_031397_3_0_6"/>
<name>A0KMC3_AERHH</name>
<dbReference type="GO" id="GO:0003725">
    <property type="term" value="F:double-stranded RNA binding"/>
    <property type="evidence" value="ECO:0007669"/>
    <property type="project" value="InterPro"/>
</dbReference>
<dbReference type="EMBL" id="CP000462">
    <property type="protein sequence ID" value="ABK37388.1"/>
    <property type="molecule type" value="Genomic_DNA"/>
</dbReference>
<dbReference type="STRING" id="380703.AHA_2920"/>
<dbReference type="InterPro" id="IPR017945">
    <property type="entry name" value="DHBP_synth_RibB-like_a/b_dom"/>
</dbReference>
<dbReference type="SUPFAM" id="SSF55821">
    <property type="entry name" value="YrdC/RibB"/>
    <property type="match status" value="1"/>
</dbReference>
<proteinExistence type="predicted"/>
<evidence type="ECO:0000313" key="3">
    <source>
        <dbReference type="Proteomes" id="UP000000756"/>
    </source>
</evidence>
<dbReference type="NCBIfam" id="TIGR00057">
    <property type="entry name" value="L-threonylcarbamoyladenylate synthase"/>
    <property type="match status" value="1"/>
</dbReference>
<evidence type="ECO:0000313" key="2">
    <source>
        <dbReference type="EMBL" id="ABK37388.1"/>
    </source>
</evidence>
<sequence>MSWSLAPRPSSGQALPPPLRERVMSQHFYVHPENPQARLISQAVQIIQNGGVIVYPTDSGYALGCQMGDKGALERICRIRRIDPNHDFTLVCRDLSEISTYAKVDNTAFRLIKNNTPGPYTFIFKATKEVPRRLMNEKKKTIGIRVPDNKIAQALLEALGEPLLSTTLILPESDMAEFDPEEIFDKLGKQLDLVVNGGYLGEQPTTVVDFSDDEPVLRRRGAGDPTPFE</sequence>
<dbReference type="Proteomes" id="UP000000756">
    <property type="component" value="Chromosome"/>
</dbReference>
<dbReference type="PANTHER" id="PTHR42828:SF3">
    <property type="entry name" value="THREONYLCARBAMOYL-AMP SYNTHASE"/>
    <property type="match status" value="1"/>
</dbReference>
<dbReference type="OrthoDB" id="9781656at2"/>
<dbReference type="InterPro" id="IPR052532">
    <property type="entry name" value="SUA5_domain"/>
</dbReference>
<organism evidence="2 3">
    <name type="scientific">Aeromonas hydrophila subsp. hydrophila (strain ATCC 7966 / DSM 30187 / BCRC 13018 / CCUG 14551 / JCM 1027 / KCTC 2358 / NCIMB 9240 / NCTC 8049)</name>
    <dbReference type="NCBI Taxonomy" id="380703"/>
    <lineage>
        <taxon>Bacteria</taxon>
        <taxon>Pseudomonadati</taxon>
        <taxon>Pseudomonadota</taxon>
        <taxon>Gammaproteobacteria</taxon>
        <taxon>Aeromonadales</taxon>
        <taxon>Aeromonadaceae</taxon>
        <taxon>Aeromonas</taxon>
    </lineage>
</organism>
<gene>
    <name evidence="2" type="ordered locus">AHA_2920</name>
</gene>
<dbReference type="Pfam" id="PF01300">
    <property type="entry name" value="Sua5_yciO_yrdC"/>
    <property type="match status" value="1"/>
</dbReference>
<feature type="domain" description="YrdC-like" evidence="1">
    <location>
        <begin position="37"/>
        <end position="223"/>
    </location>
</feature>
<dbReference type="Gene3D" id="3.90.870.10">
    <property type="entry name" value="DHBP synthase"/>
    <property type="match status" value="1"/>
</dbReference>
<keyword evidence="3" id="KW-1185">Reference proteome</keyword>
<dbReference type="KEGG" id="aha:AHA_2920"/>
<accession>A0KMC3</accession>
<dbReference type="EnsemblBacteria" id="ABK37388">
    <property type="protein sequence ID" value="ABK37388"/>
    <property type="gene ID" value="AHA_2920"/>
</dbReference>
<dbReference type="eggNOG" id="COG0009">
    <property type="taxonomic scope" value="Bacteria"/>
</dbReference>
<protein>
    <submittedName>
        <fullName evidence="2">Sua5/YciO/YrdC/YwlC family protein</fullName>
    </submittedName>
</protein>
<dbReference type="AlphaFoldDB" id="A0KMC3"/>
<dbReference type="PATRIC" id="fig|380703.7.peg.2919"/>
<dbReference type="InterPro" id="IPR006070">
    <property type="entry name" value="Sua5-like_dom"/>
</dbReference>
<reference evidence="2 3" key="1">
    <citation type="journal article" date="2006" name="J. Bacteriol.">
        <title>Genome sequence of Aeromonas hydrophila ATCC 7966T: jack of all trades.</title>
        <authorList>
            <person name="Seshadri R."/>
            <person name="Joseph S.W."/>
            <person name="Chopra A.K."/>
            <person name="Sha J."/>
            <person name="Shaw J."/>
            <person name="Graf J."/>
            <person name="Haft D."/>
            <person name="Wu M."/>
            <person name="Ren Q."/>
            <person name="Rosovitz M.J."/>
            <person name="Madupu R."/>
            <person name="Tallon L."/>
            <person name="Kim M."/>
            <person name="Jin S."/>
            <person name="Vuong H."/>
            <person name="Stine O.C."/>
            <person name="Ali A."/>
            <person name="Horneman A.J."/>
            <person name="Heidelberg J.F."/>
        </authorList>
    </citation>
    <scope>NUCLEOTIDE SEQUENCE [LARGE SCALE GENOMIC DNA]</scope>
    <source>
        <strain evidence="3">ATCC 7966 / DSM 30187 / BCRC 13018 / CCUG 14551 / JCM 1027 / KCTC 2358 / NCIMB 9240 / NCTC 8049</strain>
    </source>
</reference>
<dbReference type="PANTHER" id="PTHR42828">
    <property type="entry name" value="DHBP SYNTHASE RIBB-LIKE ALPHA/BETA DOMAIN-CONTAINING PROTEIN"/>
    <property type="match status" value="1"/>
</dbReference>